<dbReference type="PROSITE" id="PS50850">
    <property type="entry name" value="MFS"/>
    <property type="match status" value="1"/>
</dbReference>
<feature type="transmembrane region" description="Helical" evidence="8">
    <location>
        <begin position="345"/>
        <end position="364"/>
    </location>
</feature>
<feature type="transmembrane region" description="Helical" evidence="8">
    <location>
        <begin position="46"/>
        <end position="66"/>
    </location>
</feature>
<dbReference type="Proteomes" id="UP000308891">
    <property type="component" value="Unassembled WGS sequence"/>
</dbReference>
<keyword evidence="11" id="KW-1185">Reference proteome</keyword>
<keyword evidence="7 8" id="KW-0472">Membrane</keyword>
<comment type="subcellular location">
    <subcellularLocation>
        <location evidence="8">Cell inner membrane</location>
        <topology evidence="8">Multi-pass membrane protein</topology>
    </subcellularLocation>
    <subcellularLocation>
        <location evidence="1">Cell membrane</location>
        <topology evidence="1">Multi-pass membrane protein</topology>
    </subcellularLocation>
</comment>
<protein>
    <recommendedName>
        <fullName evidence="8">Bcr/CflA family efflux transporter</fullName>
    </recommendedName>
</protein>
<dbReference type="PANTHER" id="PTHR42718:SF9">
    <property type="entry name" value="MAJOR FACILITATOR SUPERFAMILY MULTIDRUG TRANSPORTER MFSC"/>
    <property type="match status" value="1"/>
</dbReference>
<organism evidence="10 11">
    <name type="scientific">Crenobacter intestini</name>
    <dbReference type="NCBI Taxonomy" id="2563443"/>
    <lineage>
        <taxon>Bacteria</taxon>
        <taxon>Pseudomonadati</taxon>
        <taxon>Pseudomonadota</taxon>
        <taxon>Betaproteobacteria</taxon>
        <taxon>Neisseriales</taxon>
        <taxon>Neisseriaceae</taxon>
        <taxon>Crenobacter</taxon>
    </lineage>
</organism>
<dbReference type="InterPro" id="IPR020846">
    <property type="entry name" value="MFS_dom"/>
</dbReference>
<keyword evidence="4" id="KW-1003">Cell membrane</keyword>
<dbReference type="GO" id="GO:1990961">
    <property type="term" value="P:xenobiotic detoxification by transmembrane export across the plasma membrane"/>
    <property type="evidence" value="ECO:0007669"/>
    <property type="project" value="InterPro"/>
</dbReference>
<dbReference type="InterPro" id="IPR036259">
    <property type="entry name" value="MFS_trans_sf"/>
</dbReference>
<comment type="caution">
    <text evidence="10">The sequence shown here is derived from an EMBL/GenBank/DDBJ whole genome shotgun (WGS) entry which is preliminary data.</text>
</comment>
<comment type="similarity">
    <text evidence="2 8">Belongs to the major facilitator superfamily. Bcr/CmlA family.</text>
</comment>
<dbReference type="InterPro" id="IPR004812">
    <property type="entry name" value="Efflux_drug-R_Bcr/CmlA"/>
</dbReference>
<dbReference type="InterPro" id="IPR011701">
    <property type="entry name" value="MFS"/>
</dbReference>
<evidence type="ECO:0000313" key="11">
    <source>
        <dbReference type="Proteomes" id="UP000308891"/>
    </source>
</evidence>
<dbReference type="Pfam" id="PF07690">
    <property type="entry name" value="MFS_1"/>
    <property type="match status" value="1"/>
</dbReference>
<evidence type="ECO:0000256" key="8">
    <source>
        <dbReference type="RuleBase" id="RU365088"/>
    </source>
</evidence>
<feature type="transmembrane region" description="Helical" evidence="8">
    <location>
        <begin position="99"/>
        <end position="120"/>
    </location>
</feature>
<dbReference type="GO" id="GO:0005886">
    <property type="term" value="C:plasma membrane"/>
    <property type="evidence" value="ECO:0007669"/>
    <property type="project" value="UniProtKB-SubCell"/>
</dbReference>
<dbReference type="RefSeq" id="WP_136551265.1">
    <property type="nucleotide sequence ID" value="NZ_STGJ01000001.1"/>
</dbReference>
<dbReference type="CDD" id="cd17320">
    <property type="entry name" value="MFS_MdfA_MDR_like"/>
    <property type="match status" value="1"/>
</dbReference>
<dbReference type="EMBL" id="STGJ01000001">
    <property type="protein sequence ID" value="TIC87254.1"/>
    <property type="molecule type" value="Genomic_DNA"/>
</dbReference>
<feature type="domain" description="Major facilitator superfamily (MFS) profile" evidence="9">
    <location>
        <begin position="8"/>
        <end position="391"/>
    </location>
</feature>
<evidence type="ECO:0000256" key="3">
    <source>
        <dbReference type="ARBA" id="ARBA00022448"/>
    </source>
</evidence>
<evidence type="ECO:0000256" key="5">
    <source>
        <dbReference type="ARBA" id="ARBA00022692"/>
    </source>
</evidence>
<feature type="transmembrane region" description="Helical" evidence="8">
    <location>
        <begin position="248"/>
        <end position="266"/>
    </location>
</feature>
<evidence type="ECO:0000259" key="9">
    <source>
        <dbReference type="PROSITE" id="PS50850"/>
    </source>
</evidence>
<keyword evidence="5 8" id="KW-0812">Transmembrane</keyword>
<feature type="transmembrane region" description="Helical" evidence="8">
    <location>
        <begin position="278"/>
        <end position="299"/>
    </location>
</feature>
<dbReference type="AlphaFoldDB" id="A0A4T0V655"/>
<evidence type="ECO:0000256" key="4">
    <source>
        <dbReference type="ARBA" id="ARBA00022475"/>
    </source>
</evidence>
<sequence length="398" mass="41469">MPRPVPSLAIILAALGTLGPFAIDTFLPAMPAIAGALSVDETQTPLILSAYMASFGLMMLWHGAIADAIGRRPVLLAGTFCYALAALGCTFADSFAELVAFRVLQGVSGGVGLIVGRAIIRDCYQGIAAQKLMSQVTMLFALSPAMAPVIGGWLYSAFGWRAVFAFMAVVGAVLFVMCVTALPETHPPEKRTPLAARALLANYRAVAGNPRFRLYTVAVSLNFVGFFVYVPSAPAMLIGQLGLGPNDFLWLFGPAVAGMITGAWLSGRAAGRFTARQAVNAGYVMMLTAALTSVAHALLFPPALPASVLPIGLYTMGMSLAAPSITLAILDLFPAQRGTASSMQGFVQTLTGAIVAGALAPLIWHSVTLLATASLAFCALGLVFVRLARRHAPPTPAS</sequence>
<evidence type="ECO:0000256" key="1">
    <source>
        <dbReference type="ARBA" id="ARBA00004651"/>
    </source>
</evidence>
<evidence type="ECO:0000256" key="6">
    <source>
        <dbReference type="ARBA" id="ARBA00022989"/>
    </source>
</evidence>
<feature type="transmembrane region" description="Helical" evidence="8">
    <location>
        <begin position="370"/>
        <end position="388"/>
    </location>
</feature>
<feature type="transmembrane region" description="Helical" evidence="8">
    <location>
        <begin position="132"/>
        <end position="156"/>
    </location>
</feature>
<reference evidence="10 11" key="1">
    <citation type="submission" date="2019-04" db="EMBL/GenBank/DDBJ databases">
        <title>Crenobacter sp. nov.</title>
        <authorList>
            <person name="Shi S."/>
        </authorList>
    </citation>
    <scope>NUCLEOTIDE SEQUENCE [LARGE SCALE GENOMIC DNA]</scope>
    <source>
        <strain evidence="10 11">GY 70310</strain>
    </source>
</reference>
<dbReference type="OrthoDB" id="9814303at2"/>
<keyword evidence="8" id="KW-0997">Cell inner membrane</keyword>
<dbReference type="NCBIfam" id="TIGR00710">
    <property type="entry name" value="efflux_Bcr_CflA"/>
    <property type="match status" value="1"/>
</dbReference>
<dbReference type="Gene3D" id="1.20.1720.10">
    <property type="entry name" value="Multidrug resistance protein D"/>
    <property type="match status" value="1"/>
</dbReference>
<keyword evidence="6 8" id="KW-1133">Transmembrane helix</keyword>
<feature type="transmembrane region" description="Helical" evidence="8">
    <location>
        <begin position="73"/>
        <end position="93"/>
    </location>
</feature>
<proteinExistence type="inferred from homology"/>
<name>A0A4T0V655_9NEIS</name>
<dbReference type="SUPFAM" id="SSF103473">
    <property type="entry name" value="MFS general substrate transporter"/>
    <property type="match status" value="1"/>
</dbReference>
<comment type="caution">
    <text evidence="8">Lacks conserved residue(s) required for the propagation of feature annotation.</text>
</comment>
<keyword evidence="3 8" id="KW-0813">Transport</keyword>
<gene>
    <name evidence="10" type="ORF">E5K04_02205</name>
</gene>
<feature type="transmembrane region" description="Helical" evidence="8">
    <location>
        <begin position="311"/>
        <end position="333"/>
    </location>
</feature>
<dbReference type="PANTHER" id="PTHR42718">
    <property type="entry name" value="MAJOR FACILITATOR SUPERFAMILY MULTIDRUG TRANSPORTER MFSC"/>
    <property type="match status" value="1"/>
</dbReference>
<evidence type="ECO:0000313" key="10">
    <source>
        <dbReference type="EMBL" id="TIC87254.1"/>
    </source>
</evidence>
<evidence type="ECO:0000256" key="7">
    <source>
        <dbReference type="ARBA" id="ARBA00023136"/>
    </source>
</evidence>
<evidence type="ECO:0000256" key="2">
    <source>
        <dbReference type="ARBA" id="ARBA00006236"/>
    </source>
</evidence>
<feature type="transmembrane region" description="Helical" evidence="8">
    <location>
        <begin position="214"/>
        <end position="236"/>
    </location>
</feature>
<dbReference type="GO" id="GO:0042910">
    <property type="term" value="F:xenobiotic transmembrane transporter activity"/>
    <property type="evidence" value="ECO:0007669"/>
    <property type="project" value="InterPro"/>
</dbReference>
<accession>A0A4T0V655</accession>
<feature type="transmembrane region" description="Helical" evidence="8">
    <location>
        <begin position="162"/>
        <end position="182"/>
    </location>
</feature>